<dbReference type="InterPro" id="IPR054816">
    <property type="entry name" value="Lipoprotein_mollicutes-type_CS"/>
</dbReference>
<name>Q9PQD5_UREPA</name>
<dbReference type="NCBIfam" id="NF045726">
    <property type="entry name" value="XXplasma_LP"/>
    <property type="match status" value="1"/>
</dbReference>
<proteinExistence type="predicted"/>
<dbReference type="KEGG" id="uur:UU356"/>
<dbReference type="STRING" id="273119.UU356"/>
<gene>
    <name evidence="1" type="ordered locus">UU356</name>
</gene>
<evidence type="ECO:0000313" key="1">
    <source>
        <dbReference type="EMBL" id="AAF30765.1"/>
    </source>
</evidence>
<dbReference type="Proteomes" id="UP000000423">
    <property type="component" value="Chromosome"/>
</dbReference>
<reference evidence="1 2" key="1">
    <citation type="journal article" date="2000" name="Nature">
        <title>The complete sequence of the mucosal pathogen Ureaplasma urealyticum.</title>
        <authorList>
            <person name="Glass J.I."/>
            <person name="Lefkowitz E.J."/>
            <person name="Glass J.S."/>
            <person name="Heiner C.R."/>
            <person name="Chen E.Y."/>
            <person name="Cassell G.H."/>
        </authorList>
    </citation>
    <scope>NUCLEOTIDE SEQUENCE [LARGE SCALE GENOMIC DNA]</scope>
    <source>
        <strain evidence="1 2">ATCC 700970</strain>
    </source>
</reference>
<dbReference type="AlphaFoldDB" id="Q9PQD5"/>
<accession>Q9PQD5</accession>
<keyword evidence="2" id="KW-1185">Reference proteome</keyword>
<evidence type="ECO:0000313" key="2">
    <source>
        <dbReference type="Proteomes" id="UP000000423"/>
    </source>
</evidence>
<dbReference type="HOGENOM" id="CLU_490837_0_0_14"/>
<dbReference type="EMBL" id="AF222894">
    <property type="protein sequence ID" value="AAF30765.1"/>
    <property type="molecule type" value="Genomic_DNA"/>
</dbReference>
<protein>
    <submittedName>
        <fullName evidence="1">Unique hypothetical ATP/GTP-binding protein</fullName>
    </submittedName>
</protein>
<organism evidence="1 2">
    <name type="scientific">Ureaplasma parvum serovar 3 (strain ATCC 700970)</name>
    <dbReference type="NCBI Taxonomy" id="273119"/>
    <lineage>
        <taxon>Bacteria</taxon>
        <taxon>Bacillati</taxon>
        <taxon>Mycoplasmatota</taxon>
        <taxon>Mycoplasmoidales</taxon>
        <taxon>Mycoplasmoidaceae</taxon>
        <taxon>Ureaplasma</taxon>
    </lineage>
</organism>
<sequence length="578" mass="65072">MVYFLFKVVVYLIIINRVRTNHFMKMKAKKFLITGLLGVVSLATITTVATACTNGNNQKANTVNNKSDLKTNPNINLTQQDVENLEKQRQQWSEDLDVYFNGGLSKSGKNFDRINTLSSNATEWFKNHQKLAATRDSGSLVQDDAAYSFGIAPDYVHYKWVSKDGGDVSPSYLKPYWNKNLTEGRNFSKLDPKTLDDNGIGVLLISDHHYGKWNDNFLSKKTVGGLIMQSRVSGLPSHYPAVLTPKFLFDPNLNPNLKKYASANYALPNYYSDPLDGIILTGKTLDRIYDAKKFSNVYNAHVAGKTHFETFTDFAKAMVDETRRGISQWSLKNDKWKDKTVLMVMPNFTPTAKMVDVNFKPEDLEFLSNVCINEPMYCPTIYSDPNDKYLPGLGAKFPIPVNHISQVQNYIDDYGQIGGKVLNGTGNPEASKQVGPTLGDAFKDTSDVVVFCYNEYGLLNYKPGTEEGEALVQQFEKNLTNYVNGLTKETKNQFVPTKVLKEKPVVGKNFFIERKGKFYDACYGFAGQDLVVNTLNKWTRGANAQNIDLGYPIFNKNTVKHIRAFKDSLGVKVLDKQK</sequence>
<dbReference type="EnsemblBacteria" id="AAF30765">
    <property type="protein sequence ID" value="AAF30765"/>
    <property type="gene ID" value="UU356"/>
</dbReference>